<gene>
    <name evidence="1" type="ORF">THRCLA_20090</name>
</gene>
<dbReference type="AlphaFoldDB" id="A0A1W0ABV1"/>
<comment type="caution">
    <text evidence="1">The sequence shown here is derived from an EMBL/GenBank/DDBJ whole genome shotgun (WGS) entry which is preliminary data.</text>
</comment>
<dbReference type="EMBL" id="JNBS01000183">
    <property type="protein sequence ID" value="OQS07671.1"/>
    <property type="molecule type" value="Genomic_DNA"/>
</dbReference>
<sequence>ESPKVGLPQVHGLAILAEAVKYFCTTWWFNMSFKLGNPSLLANTNHYLCSSDSFIYCYCNGAMNEMIRVTLIRGLDRNLKSL</sequence>
<protein>
    <submittedName>
        <fullName evidence="1">Uncharacterized protein</fullName>
    </submittedName>
</protein>
<evidence type="ECO:0000313" key="2">
    <source>
        <dbReference type="Proteomes" id="UP000243217"/>
    </source>
</evidence>
<dbReference type="Proteomes" id="UP000243217">
    <property type="component" value="Unassembled WGS sequence"/>
</dbReference>
<organism evidence="1 2">
    <name type="scientific">Thraustotheca clavata</name>
    <dbReference type="NCBI Taxonomy" id="74557"/>
    <lineage>
        <taxon>Eukaryota</taxon>
        <taxon>Sar</taxon>
        <taxon>Stramenopiles</taxon>
        <taxon>Oomycota</taxon>
        <taxon>Saprolegniomycetes</taxon>
        <taxon>Saprolegniales</taxon>
        <taxon>Achlyaceae</taxon>
        <taxon>Thraustotheca</taxon>
    </lineage>
</organism>
<reference evidence="1 2" key="1">
    <citation type="journal article" date="2014" name="Genome Biol. Evol.">
        <title>The secreted proteins of Achlya hypogyna and Thraustotheca clavata identify the ancestral oomycete secretome and reveal gene acquisitions by horizontal gene transfer.</title>
        <authorList>
            <person name="Misner I."/>
            <person name="Blouin N."/>
            <person name="Leonard G."/>
            <person name="Richards T.A."/>
            <person name="Lane C.E."/>
        </authorList>
    </citation>
    <scope>NUCLEOTIDE SEQUENCE [LARGE SCALE GENOMIC DNA]</scope>
    <source>
        <strain evidence="1 2">ATCC 34112</strain>
    </source>
</reference>
<name>A0A1W0ABV1_9STRA</name>
<keyword evidence="2" id="KW-1185">Reference proteome</keyword>
<feature type="non-terminal residue" evidence="1">
    <location>
        <position position="1"/>
    </location>
</feature>
<proteinExistence type="predicted"/>
<accession>A0A1W0ABV1</accession>
<evidence type="ECO:0000313" key="1">
    <source>
        <dbReference type="EMBL" id="OQS07671.1"/>
    </source>
</evidence>